<reference evidence="3" key="1">
    <citation type="journal article" date="2021" name="PeerJ">
        <title>Extensive microbial diversity within the chicken gut microbiome revealed by metagenomics and culture.</title>
        <authorList>
            <person name="Gilroy R."/>
            <person name="Ravi A."/>
            <person name="Getino M."/>
            <person name="Pursley I."/>
            <person name="Horton D.L."/>
            <person name="Alikhan N.F."/>
            <person name="Baker D."/>
            <person name="Gharbi K."/>
            <person name="Hall N."/>
            <person name="Watson M."/>
            <person name="Adriaenssens E.M."/>
            <person name="Foster-Nyarko E."/>
            <person name="Jarju S."/>
            <person name="Secka A."/>
            <person name="Antonio M."/>
            <person name="Oren A."/>
            <person name="Chaudhuri R.R."/>
            <person name="La Ragione R."/>
            <person name="Hildebrand F."/>
            <person name="Pallen M.J."/>
        </authorList>
    </citation>
    <scope>NUCLEOTIDE SEQUENCE</scope>
    <source>
        <strain evidence="3">1647</strain>
    </source>
</reference>
<feature type="chain" id="PRO_5036696281" evidence="2">
    <location>
        <begin position="28"/>
        <end position="441"/>
    </location>
</feature>
<gene>
    <name evidence="3" type="ORF">K8W24_12505</name>
</gene>
<protein>
    <submittedName>
        <fullName evidence="3">Uncharacterized protein</fullName>
    </submittedName>
</protein>
<comment type="caution">
    <text evidence="3">The sequence shown here is derived from an EMBL/GenBank/DDBJ whole genome shotgun (WGS) entry which is preliminary data.</text>
</comment>
<feature type="signal peptide" evidence="2">
    <location>
        <begin position="1"/>
        <end position="27"/>
    </location>
</feature>
<reference evidence="3" key="2">
    <citation type="submission" date="2021-09" db="EMBL/GenBank/DDBJ databases">
        <authorList>
            <person name="Gilroy R."/>
        </authorList>
    </citation>
    <scope>NUCLEOTIDE SEQUENCE</scope>
    <source>
        <strain evidence="3">1647</strain>
    </source>
</reference>
<sequence>MATARTTTRRTALTGLGALGVMTTAGACSLLPGEDETPAGGADPTTSDAVSDGGGATTEPAPEPGTTFDEWAAREDLRTVELDLAAADERTGLEPGELERKDRFGAWASPGFPEDSPVLAAEPLALDPEAAEALGGDAVARDALRGVLVQAIIEIADSPLLLESDNSRFEEVAPPLMEALGLDAFDPAAFAPMFEEVPLSGTPVPGEGLPEVYDFEPAPYPEGGPRMSVLETSSLLSRMPAGAPFSAAGAAMIASVRGAVPIVREGEEAVLRREVSFLLGIEDGGMNALMSYVISTGPALAIADAEELPLIEPTEVPEDWQELTLGRLVAAVPSGLGQVEEVELSASVRDESGSTVAAITLYRLPVASPYQLGPAQHAARVEVDGADLVTAELTAGGEAGLILTVRVHVGEEEYHVQVNGLSEEEAPVIAHQVLAGLRVQG</sequence>
<keyword evidence="2" id="KW-0732">Signal</keyword>
<proteinExistence type="predicted"/>
<evidence type="ECO:0000313" key="3">
    <source>
        <dbReference type="EMBL" id="HJF50589.1"/>
    </source>
</evidence>
<dbReference type="PROSITE" id="PS51318">
    <property type="entry name" value="TAT"/>
    <property type="match status" value="1"/>
</dbReference>
<name>A0A921KRA8_9MICO</name>
<feature type="region of interest" description="Disordered" evidence="1">
    <location>
        <begin position="29"/>
        <end position="67"/>
    </location>
</feature>
<accession>A0A921KRA8</accession>
<feature type="compositionally biased region" description="Low complexity" evidence="1">
    <location>
        <begin position="57"/>
        <end position="67"/>
    </location>
</feature>
<evidence type="ECO:0000313" key="4">
    <source>
        <dbReference type="Proteomes" id="UP000775129"/>
    </source>
</evidence>
<dbReference type="InterPro" id="IPR006311">
    <property type="entry name" value="TAT_signal"/>
</dbReference>
<dbReference type="Proteomes" id="UP000775129">
    <property type="component" value="Unassembled WGS sequence"/>
</dbReference>
<evidence type="ECO:0000256" key="2">
    <source>
        <dbReference type="SAM" id="SignalP"/>
    </source>
</evidence>
<dbReference type="EMBL" id="DYWO01000377">
    <property type="protein sequence ID" value="HJF50589.1"/>
    <property type="molecule type" value="Genomic_DNA"/>
</dbReference>
<evidence type="ECO:0000256" key="1">
    <source>
        <dbReference type="SAM" id="MobiDB-lite"/>
    </source>
</evidence>
<organism evidence="3 4">
    <name type="scientific">Brachybacterium paraconglomeratum</name>
    <dbReference type="NCBI Taxonomy" id="173362"/>
    <lineage>
        <taxon>Bacteria</taxon>
        <taxon>Bacillati</taxon>
        <taxon>Actinomycetota</taxon>
        <taxon>Actinomycetes</taxon>
        <taxon>Micrococcales</taxon>
        <taxon>Dermabacteraceae</taxon>
        <taxon>Brachybacterium</taxon>
    </lineage>
</organism>
<dbReference type="AlphaFoldDB" id="A0A921KRA8"/>
<dbReference type="PROSITE" id="PS51257">
    <property type="entry name" value="PROKAR_LIPOPROTEIN"/>
    <property type="match status" value="1"/>
</dbReference>